<dbReference type="Pfam" id="PF09742">
    <property type="entry name" value="Dymeclin"/>
    <property type="match status" value="1"/>
</dbReference>
<name>A0A5S6QA64_TRIMR</name>
<sequence>MGGQISANSKLSENELLRKFSGLEPISENDPFWNLLLSFNFKAPTSRADCKCLDENARDILQSLMYNTGTTGNFAALVRVFLRHAAELRVSSLCQDAVFFWHTNNALLLLRYCCKFFAQRLNEDEFVKLFTHSVLRPDGNLELHGDHEELFDSSLEEFVNALLSVICDLTVESLTFKTLMESLGCLLSMMSHEIFVECVTRSQVTDLILFGRCSIHAPLLTKVLLNCYVSHSSAVYAQQDSERYGGGSFVVGLATSILNILQLGYKSGESKQQEETVGLDDLGLYFLLLLVSHSSPDGQENPYRVALFSFVNSQDYAAQTFPTQATVCFKLNYAELYEQLCERSADRPSLLLLYFLIYKNMEFRNYILSRINLDKLLLPILKVLYNSDACVGNSSSDGSQHIYLALIVVLIFSEDDFFCKIIHETPAKNATWFFEHNVRDLSLGSLIIYTLVKIIRKNVFVLRDRYLQTNCLAALANMSSSFKDLPAFVCQKLIDLLDKLSRRHGRFLKHLELSAKYDLHQAQENPSECLQDVTVLEEAMRMILEIFNSALSSSVNHNVHLVYAILYQRDLFEALEQHPMFQDLIWNIAVVINFFTSRISQLETGTSVEAVIQQIQSAAVNWTPDGLKKFPELKFKYVEDRNTEDFFVPYIWKILYDCHGHYFEQSTVKLFVP</sequence>
<dbReference type="WBParaSite" id="TMUE_1000003857.1">
    <property type="protein sequence ID" value="TMUE_1000003857.1"/>
    <property type="gene ID" value="WBGene00291089"/>
</dbReference>
<dbReference type="GO" id="GO:0005794">
    <property type="term" value="C:Golgi apparatus"/>
    <property type="evidence" value="ECO:0007669"/>
    <property type="project" value="TreeGrafter"/>
</dbReference>
<keyword evidence="5" id="KW-1185">Reference proteome</keyword>
<organism evidence="5 6">
    <name type="scientific">Trichuris muris</name>
    <name type="common">Mouse whipworm</name>
    <dbReference type="NCBI Taxonomy" id="70415"/>
    <lineage>
        <taxon>Eukaryota</taxon>
        <taxon>Metazoa</taxon>
        <taxon>Ecdysozoa</taxon>
        <taxon>Nematoda</taxon>
        <taxon>Enoplea</taxon>
        <taxon>Dorylaimia</taxon>
        <taxon>Trichinellida</taxon>
        <taxon>Trichuridae</taxon>
        <taxon>Trichuris</taxon>
    </lineage>
</organism>
<dbReference type="InterPro" id="IPR019142">
    <property type="entry name" value="Dymeclin"/>
</dbReference>
<accession>A0A5S6QA64</accession>
<keyword evidence="3" id="KW-0519">Myristate</keyword>
<reference evidence="6" key="1">
    <citation type="submission" date="2019-12" db="UniProtKB">
        <authorList>
            <consortium name="WormBaseParasite"/>
        </authorList>
    </citation>
    <scope>IDENTIFICATION</scope>
</reference>
<keyword evidence="4" id="KW-0449">Lipoprotein</keyword>
<proteinExistence type="inferred from homology"/>
<dbReference type="PANTHER" id="PTHR12895:SF9">
    <property type="entry name" value="DYMECLIN"/>
    <property type="match status" value="1"/>
</dbReference>
<evidence type="ECO:0000256" key="2">
    <source>
        <dbReference type="ARBA" id="ARBA00015736"/>
    </source>
</evidence>
<evidence type="ECO:0000256" key="4">
    <source>
        <dbReference type="ARBA" id="ARBA00023288"/>
    </source>
</evidence>
<comment type="similarity">
    <text evidence="1">Belongs to the dymeclin family.</text>
</comment>
<dbReference type="GO" id="GO:0007030">
    <property type="term" value="P:Golgi organization"/>
    <property type="evidence" value="ECO:0007669"/>
    <property type="project" value="TreeGrafter"/>
</dbReference>
<evidence type="ECO:0000256" key="3">
    <source>
        <dbReference type="ARBA" id="ARBA00022707"/>
    </source>
</evidence>
<dbReference type="AlphaFoldDB" id="A0A5S6QA64"/>
<dbReference type="PANTHER" id="PTHR12895">
    <property type="entry name" value="DYMECLIN"/>
    <property type="match status" value="1"/>
</dbReference>
<dbReference type="STRING" id="70415.A0A5S6QA64"/>
<evidence type="ECO:0000313" key="5">
    <source>
        <dbReference type="Proteomes" id="UP000046395"/>
    </source>
</evidence>
<evidence type="ECO:0000313" key="6">
    <source>
        <dbReference type="WBParaSite" id="TMUE_1000003857.1"/>
    </source>
</evidence>
<dbReference type="Proteomes" id="UP000046395">
    <property type="component" value="Unassembled WGS sequence"/>
</dbReference>
<evidence type="ECO:0000256" key="1">
    <source>
        <dbReference type="ARBA" id="ARBA00010603"/>
    </source>
</evidence>
<protein>
    <recommendedName>
        <fullName evidence="2">Dymeclin</fullName>
    </recommendedName>
</protein>